<gene>
    <name evidence="9" type="ORF">Scep_023691</name>
</gene>
<evidence type="ECO:0000256" key="4">
    <source>
        <dbReference type="ARBA" id="ARBA00022729"/>
    </source>
</evidence>
<dbReference type="InterPro" id="IPR036318">
    <property type="entry name" value="FAD-bd_PCMH-like_sf"/>
</dbReference>
<comment type="caution">
    <text evidence="9">The sequence shown here is derived from an EMBL/GenBank/DDBJ whole genome shotgun (WGS) entry which is preliminary data.</text>
</comment>
<dbReference type="Gene3D" id="3.40.462.20">
    <property type="match status" value="1"/>
</dbReference>
<dbReference type="PROSITE" id="PS51387">
    <property type="entry name" value="FAD_PCMH"/>
    <property type="match status" value="1"/>
</dbReference>
<evidence type="ECO:0000256" key="2">
    <source>
        <dbReference type="ARBA" id="ARBA00005466"/>
    </source>
</evidence>
<protein>
    <recommendedName>
        <fullName evidence="8">FAD-binding PCMH-type domain-containing protein</fullName>
    </recommendedName>
</protein>
<evidence type="ECO:0000256" key="5">
    <source>
        <dbReference type="ARBA" id="ARBA00022827"/>
    </source>
</evidence>
<dbReference type="PANTHER" id="PTHR32448">
    <property type="entry name" value="OS08G0158400 PROTEIN"/>
    <property type="match status" value="1"/>
</dbReference>
<evidence type="ECO:0000256" key="1">
    <source>
        <dbReference type="ARBA" id="ARBA00001974"/>
    </source>
</evidence>
<evidence type="ECO:0000256" key="7">
    <source>
        <dbReference type="SAM" id="SignalP"/>
    </source>
</evidence>
<keyword evidence="5" id="KW-0274">FAD</keyword>
<evidence type="ECO:0000256" key="6">
    <source>
        <dbReference type="ARBA" id="ARBA00023180"/>
    </source>
</evidence>
<dbReference type="InterPro" id="IPR016169">
    <property type="entry name" value="FAD-bd_PCMH_sub2"/>
</dbReference>
<feature type="domain" description="FAD-binding PCMH-type" evidence="8">
    <location>
        <begin position="85"/>
        <end position="259"/>
    </location>
</feature>
<dbReference type="Pfam" id="PF08031">
    <property type="entry name" value="BBE"/>
    <property type="match status" value="1"/>
</dbReference>
<keyword evidence="6" id="KW-0325">Glycoprotein</keyword>
<feature type="chain" id="PRO_5042905874" description="FAD-binding PCMH-type domain-containing protein" evidence="7">
    <location>
        <begin position="27"/>
        <end position="557"/>
    </location>
</feature>
<dbReference type="EMBL" id="JBBNAG010000010">
    <property type="protein sequence ID" value="KAK9100261.1"/>
    <property type="molecule type" value="Genomic_DNA"/>
</dbReference>
<reference evidence="9 10" key="1">
    <citation type="submission" date="2024-01" db="EMBL/GenBank/DDBJ databases">
        <title>Genome assemblies of Stephania.</title>
        <authorList>
            <person name="Yang L."/>
        </authorList>
    </citation>
    <scope>NUCLEOTIDE SEQUENCE [LARGE SCALE GENOMIC DNA]</scope>
    <source>
        <strain evidence="9">JXDWG</strain>
        <tissue evidence="9">Leaf</tissue>
    </source>
</reference>
<dbReference type="GO" id="GO:0071949">
    <property type="term" value="F:FAD binding"/>
    <property type="evidence" value="ECO:0007669"/>
    <property type="project" value="InterPro"/>
</dbReference>
<feature type="signal peptide" evidence="7">
    <location>
        <begin position="1"/>
        <end position="26"/>
    </location>
</feature>
<organism evidence="9 10">
    <name type="scientific">Stephania cephalantha</name>
    <dbReference type="NCBI Taxonomy" id="152367"/>
    <lineage>
        <taxon>Eukaryota</taxon>
        <taxon>Viridiplantae</taxon>
        <taxon>Streptophyta</taxon>
        <taxon>Embryophyta</taxon>
        <taxon>Tracheophyta</taxon>
        <taxon>Spermatophyta</taxon>
        <taxon>Magnoliopsida</taxon>
        <taxon>Ranunculales</taxon>
        <taxon>Menispermaceae</taxon>
        <taxon>Menispermoideae</taxon>
        <taxon>Cissampelideae</taxon>
        <taxon>Stephania</taxon>
    </lineage>
</organism>
<comment type="similarity">
    <text evidence="2">Belongs to the oxygen-dependent FAD-linked oxidoreductase family.</text>
</comment>
<dbReference type="Gene3D" id="3.30.465.10">
    <property type="match status" value="1"/>
</dbReference>
<evidence type="ECO:0000259" key="8">
    <source>
        <dbReference type="PROSITE" id="PS51387"/>
    </source>
</evidence>
<keyword evidence="3" id="KW-0285">Flavoprotein</keyword>
<accession>A0AAP0HXI5</accession>
<dbReference type="AlphaFoldDB" id="A0AAP0HXI5"/>
<dbReference type="Proteomes" id="UP001419268">
    <property type="component" value="Unassembled WGS sequence"/>
</dbReference>
<dbReference type="SUPFAM" id="SSF56176">
    <property type="entry name" value="FAD-binding/transporter-associated domain-like"/>
    <property type="match status" value="1"/>
</dbReference>
<dbReference type="GO" id="GO:0016491">
    <property type="term" value="F:oxidoreductase activity"/>
    <property type="evidence" value="ECO:0007669"/>
    <property type="project" value="InterPro"/>
</dbReference>
<dbReference type="InterPro" id="IPR016166">
    <property type="entry name" value="FAD-bd_PCMH"/>
</dbReference>
<dbReference type="InterPro" id="IPR016167">
    <property type="entry name" value="FAD-bd_PCMH_sub1"/>
</dbReference>
<evidence type="ECO:0000256" key="3">
    <source>
        <dbReference type="ARBA" id="ARBA00022630"/>
    </source>
</evidence>
<name>A0AAP0HXI5_9MAGN</name>
<dbReference type="Pfam" id="PF01565">
    <property type="entry name" value="FAD_binding_4"/>
    <property type="match status" value="1"/>
</dbReference>
<sequence length="557" mass="62395">MGSVGYPLRSAISLLIICLALSPCKASPPLILSSTTYDSTQGDGFLECLTVSSQHYEIKFYAPESNSYKTILQACIGNLRFASPETPKPRFIVTPSHESQVQTLVVCSRKHGLQIRVLSGGHDYEGLSYTSRVPFVMIDLVNLRSISIHIQDNSAWVQAGATLGEVYYRIAEKSRLHGFPAGFCHTVGVGGHISGGGYGGLMRKYGVAADHVVDARLVNANGEILDRETMGEDLFWAIRGGGAASFGVILAFKINLVLVPPVVTVSAINMTMEPETIAEIVHKWQYAAYSEVPKELSIEVIIFGMANNNNNNGTSSMLIAFQIIFLGPKEELLNLMKEKFHELRLEQNDYIEMSWIESTLFLDGYPNASSLNVLLDRTIQNKEAFKVKSDFVTTPISKIEFKRIIKRFVKEENFVMRLSPWGGRMNAISEKKIAFPHRYGNMYIITYMAWDGNQEGRTRTSQMCIKRSREFYSFMSPYVSKSPRAAYLNNRDLDLGQNKINGNTTYSEARIWGEKYFKSNFEKLVKVKSEVDPSNFFANEQSIPLIPENCKGFKAVS</sequence>
<dbReference type="InterPro" id="IPR012951">
    <property type="entry name" value="BBE"/>
</dbReference>
<comment type="cofactor">
    <cofactor evidence="1">
        <name>FAD</name>
        <dbReference type="ChEBI" id="CHEBI:57692"/>
    </cofactor>
</comment>
<dbReference type="InterPro" id="IPR006094">
    <property type="entry name" value="Oxid_FAD_bind_N"/>
</dbReference>
<proteinExistence type="inferred from homology"/>
<keyword evidence="4 7" id="KW-0732">Signal</keyword>
<evidence type="ECO:0000313" key="9">
    <source>
        <dbReference type="EMBL" id="KAK9100261.1"/>
    </source>
</evidence>
<dbReference type="Gene3D" id="3.30.43.10">
    <property type="entry name" value="Uridine Diphospho-n-acetylenolpyruvylglucosamine Reductase, domain 2"/>
    <property type="match status" value="1"/>
</dbReference>
<keyword evidence="10" id="KW-1185">Reference proteome</keyword>
<evidence type="ECO:0000313" key="10">
    <source>
        <dbReference type="Proteomes" id="UP001419268"/>
    </source>
</evidence>